<feature type="non-terminal residue" evidence="2">
    <location>
        <position position="1465"/>
    </location>
</feature>
<dbReference type="OrthoDB" id="7464126at2759"/>
<keyword evidence="3" id="KW-1185">Reference proteome</keyword>
<protein>
    <submittedName>
        <fullName evidence="2">Uncharacterized protein</fullName>
    </submittedName>
</protein>
<evidence type="ECO:0000313" key="2">
    <source>
        <dbReference type="EMBL" id="RFU32693.1"/>
    </source>
</evidence>
<accession>A0A3E2HHR8</accession>
<feature type="region of interest" description="Disordered" evidence="1">
    <location>
        <begin position="1203"/>
        <end position="1225"/>
    </location>
</feature>
<dbReference type="Gene3D" id="1.20.5.340">
    <property type="match status" value="1"/>
</dbReference>
<evidence type="ECO:0000256" key="1">
    <source>
        <dbReference type="SAM" id="MobiDB-lite"/>
    </source>
</evidence>
<dbReference type="Pfam" id="PF23397">
    <property type="entry name" value="DUF7104"/>
    <property type="match status" value="10"/>
</dbReference>
<dbReference type="Proteomes" id="UP000258309">
    <property type="component" value="Unassembled WGS sequence"/>
</dbReference>
<feature type="non-terminal residue" evidence="2">
    <location>
        <position position="1"/>
    </location>
</feature>
<dbReference type="InterPro" id="IPR036770">
    <property type="entry name" value="Ankyrin_rpt-contain_sf"/>
</dbReference>
<sequence length="1465" mass="164229">MHFNEAIIKAAMANTEYRNDIMQLLLDFNLGKKIQITEETIVEIVAAEEFSMEMIRRLVEQVEGVSITTNIIKAAAERLGDVVDVMELLLSHSQSVEITADMLETATRAWGVGAEMLKLLLQHGGDASLTQNVVEKLLAYVDNDEMVLLLRRCTDFQTTEGTLKAVAMNQEKIQFLLGYAEDIHIDQELVEKVYAGSSRIETMKLLLNHSGVSMTQSAAEAIAAHFDKKVMEILLRDFGGIQINQKMIEAAAGNRNHSKELIQFLLPYVPDVKITKEIVEKIVSNGRDDIDVLKLFLDRRRTRAYSRDWRGIQITEAAVQGIMAGGRKELVELLLRRQRIHITEELFLTALRNPWMRCDNLQSLLGRANGLKITKEMLNIAVKNLSRGAVIWLDETSRSIIRALHDREILEKLFHGSMSRDYGAEEALNGLRTILLLLERATEVWVSEELIDILEEHYCYDRELLQLFLRQSEKLILTEAAVKRLLGPQGRQLFYIRPRSHAVYDVETLCLLLRQVTSFTVTAEIIRLVADSKEYSIPALCILLNQTADVKIDVQITRDIIDALQDTGTQGKGLLFVLLSQDRGITITDDGLQRIFEKYDRETVQFVLSEREIEITEDLITSAAKNSNDGPSIMNFLLRPNKTIELTKDIIKAARGNPEVVHQLLSHVRQIEITKSIAEEVMGNWMSHANRDAMKLLLQHNDVQITHDAIEAIAAHCSKDIVELSFKIFGDCSITDNVILAAVRNREHGGDVIKFLVNKSQDIKITQAMLKEAVADSNRKSVVLALLVHAKDIQITEDIMEVAAAHFDEEIMALLLRQEASAVTEGVILAAAGAQFFYWTSFGQKGSGTRKETMQLLLRNAPEIKITEDIILEAAKNPFTRPEVMQILLSHSNSVKISEEIIEAAAHNQDHGVEVMRMLLRRAPDFEVTLQILKAAAQNSKEITQILGNHSRDIVISEEVLKVAARNEKDGDQVIQLLLEYAPDTNITKELVNAALGNKKRAYQIMKTLLIQVDQPEIPEEAVIAIAAISDKSIMELLLIYHRETQITEEIIRAAAGNEEDGEGVIKLLLKQARGVRITEDALKAAVGNRKKGKQVTRQLMTHQQDLHISPSVIQQAVKNSGCGQAVLEQLLEREWKIQITRDIVRAAVMNRSSGDIMIQALLSQDRETQITEDAIKMITSKLNAEYAPGTTTRTRYKVSCEEKAMRESKSNTQSHPSERDTMTERELDSFSDLAVVTSFIQSLSALLPLPPVNLKNAKLYVSKSKELAAELDSLKTQVDLSDFAVPIDNLLEPGMAESALNALDRFIANKTGTKMRMLYQNLIEDCISDIQDKFEQQKAKLNLASPAVTPAIETCTTDVQVQQRRQKQKTHSTHSSAHDITLTLTSHPEVVQTPPIFKVKQDTIDVFSTLFLPLKSRGSISWTAFETAMTDLKFSVEPKFGSSHSIGLISRESKATSCSFLRGA</sequence>
<dbReference type="PANTHER" id="PTHR40788">
    <property type="entry name" value="CLR5 DOMAIN-CONTAINING PROTEIN-RELATED"/>
    <property type="match status" value="1"/>
</dbReference>
<comment type="caution">
    <text evidence="2">The sequence shown here is derived from an EMBL/GenBank/DDBJ whole genome shotgun (WGS) entry which is preliminary data.</text>
</comment>
<reference evidence="2 3" key="1">
    <citation type="submission" date="2018-05" db="EMBL/GenBank/DDBJ databases">
        <title>Draft genome sequence of Scytalidium lignicola DSM 105466, a ubiquitous saprotrophic fungus.</title>
        <authorList>
            <person name="Buettner E."/>
            <person name="Gebauer A.M."/>
            <person name="Hofrichter M."/>
            <person name="Liers C."/>
            <person name="Kellner H."/>
        </authorList>
    </citation>
    <scope>NUCLEOTIDE SEQUENCE [LARGE SCALE GENOMIC DNA]</scope>
    <source>
        <strain evidence="2 3">DSM 105466</strain>
    </source>
</reference>
<dbReference type="InterPro" id="IPR055530">
    <property type="entry name" value="DUF7104"/>
</dbReference>
<dbReference type="EMBL" id="NCSJ02000050">
    <property type="protein sequence ID" value="RFU32693.1"/>
    <property type="molecule type" value="Genomic_DNA"/>
</dbReference>
<name>A0A3E2HHR8_SCYLI</name>
<dbReference type="STRING" id="5539.A0A3E2HHR8"/>
<proteinExistence type="predicted"/>
<gene>
    <name evidence="2" type="ORF">B7463_g3641</name>
</gene>
<dbReference type="PANTHER" id="PTHR40788:SF1">
    <property type="entry name" value="IPA PROTEIN"/>
    <property type="match status" value="1"/>
</dbReference>
<evidence type="ECO:0000313" key="3">
    <source>
        <dbReference type="Proteomes" id="UP000258309"/>
    </source>
</evidence>
<organism evidence="2 3">
    <name type="scientific">Scytalidium lignicola</name>
    <name type="common">Hyphomycete</name>
    <dbReference type="NCBI Taxonomy" id="5539"/>
    <lineage>
        <taxon>Eukaryota</taxon>
        <taxon>Fungi</taxon>
        <taxon>Dikarya</taxon>
        <taxon>Ascomycota</taxon>
        <taxon>Pezizomycotina</taxon>
        <taxon>Leotiomycetes</taxon>
        <taxon>Leotiomycetes incertae sedis</taxon>
        <taxon>Scytalidium</taxon>
    </lineage>
</organism>
<dbReference type="Gene3D" id="1.25.40.20">
    <property type="entry name" value="Ankyrin repeat-containing domain"/>
    <property type="match status" value="2"/>
</dbReference>